<keyword evidence="1" id="KW-0732">Signal</keyword>
<proteinExistence type="predicted"/>
<feature type="chain" id="PRO_5007293426" evidence="1">
    <location>
        <begin position="19"/>
        <end position="100"/>
    </location>
</feature>
<organism evidence="2 3">
    <name type="scientific">Microdochium bolleyi</name>
    <dbReference type="NCBI Taxonomy" id="196109"/>
    <lineage>
        <taxon>Eukaryota</taxon>
        <taxon>Fungi</taxon>
        <taxon>Dikarya</taxon>
        <taxon>Ascomycota</taxon>
        <taxon>Pezizomycotina</taxon>
        <taxon>Sordariomycetes</taxon>
        <taxon>Xylariomycetidae</taxon>
        <taxon>Xylariales</taxon>
        <taxon>Microdochiaceae</taxon>
        <taxon>Microdochium</taxon>
    </lineage>
</organism>
<protein>
    <submittedName>
        <fullName evidence="2">Uncharacterized protein</fullName>
    </submittedName>
</protein>
<keyword evidence="3" id="KW-1185">Reference proteome</keyword>
<sequence length="100" mass="11098">MQITTLLTTFLAATTATANFKVRKCPTDNCSRDCGRERTYQTGVCNPLYTTDVGMRVVSHTIGCKIRGYPGGNCDGNVLFAFSSHQCHRLPKAWSFRVEC</sequence>
<dbReference type="OrthoDB" id="4789555at2759"/>
<name>A0A136J3Y3_9PEZI</name>
<dbReference type="AlphaFoldDB" id="A0A136J3Y3"/>
<dbReference type="InParanoid" id="A0A136J3Y3"/>
<feature type="signal peptide" evidence="1">
    <location>
        <begin position="1"/>
        <end position="18"/>
    </location>
</feature>
<reference evidence="3" key="1">
    <citation type="submission" date="2016-02" db="EMBL/GenBank/DDBJ databases">
        <title>Draft genome sequence of Microdochium bolleyi, a fungal endophyte of beachgrass.</title>
        <authorList>
            <consortium name="DOE Joint Genome Institute"/>
            <person name="David A.S."/>
            <person name="May G."/>
            <person name="Haridas S."/>
            <person name="Lim J."/>
            <person name="Wang M."/>
            <person name="Labutti K."/>
            <person name="Lipzen A."/>
            <person name="Barry K."/>
            <person name="Grigoriev I.V."/>
        </authorList>
    </citation>
    <scope>NUCLEOTIDE SEQUENCE [LARGE SCALE GENOMIC DNA]</scope>
    <source>
        <strain evidence="3">J235TASD1</strain>
    </source>
</reference>
<gene>
    <name evidence="2" type="ORF">Micbo1qcDRAFT_223912</name>
</gene>
<evidence type="ECO:0000256" key="1">
    <source>
        <dbReference type="SAM" id="SignalP"/>
    </source>
</evidence>
<accession>A0A136J3Y3</accession>
<dbReference type="Proteomes" id="UP000070501">
    <property type="component" value="Unassembled WGS sequence"/>
</dbReference>
<evidence type="ECO:0000313" key="2">
    <source>
        <dbReference type="EMBL" id="KXJ91799.1"/>
    </source>
</evidence>
<evidence type="ECO:0000313" key="3">
    <source>
        <dbReference type="Proteomes" id="UP000070501"/>
    </source>
</evidence>
<dbReference type="EMBL" id="KQ964249">
    <property type="protein sequence ID" value="KXJ91799.1"/>
    <property type="molecule type" value="Genomic_DNA"/>
</dbReference>